<keyword evidence="1" id="KW-0812">Transmembrane</keyword>
<organism evidence="4 5">
    <name type="scientific">Ceratodon purpureus</name>
    <name type="common">Fire moss</name>
    <name type="synonym">Dicranum purpureum</name>
    <dbReference type="NCBI Taxonomy" id="3225"/>
    <lineage>
        <taxon>Eukaryota</taxon>
        <taxon>Viridiplantae</taxon>
        <taxon>Streptophyta</taxon>
        <taxon>Embryophyta</taxon>
        <taxon>Bryophyta</taxon>
        <taxon>Bryophytina</taxon>
        <taxon>Bryopsida</taxon>
        <taxon>Dicranidae</taxon>
        <taxon>Pseudoditrichales</taxon>
        <taxon>Ditrichaceae</taxon>
        <taxon>Ceratodon</taxon>
    </lineage>
</organism>
<feature type="chain" id="PRO_5035796505" description="Bifunctional inhibitor/plant lipid transfer protein/seed storage helical domain-containing protein" evidence="2">
    <location>
        <begin position="27"/>
        <end position="208"/>
    </location>
</feature>
<dbReference type="Gene3D" id="1.10.110.10">
    <property type="entry name" value="Plant lipid-transfer and hydrophobic proteins"/>
    <property type="match status" value="1"/>
</dbReference>
<feature type="domain" description="Bifunctional inhibitor/plant lipid transfer protein/seed storage helical" evidence="3">
    <location>
        <begin position="63"/>
        <end position="129"/>
    </location>
</feature>
<dbReference type="AlphaFoldDB" id="A0A8T0GRD1"/>
<dbReference type="InterPro" id="IPR036312">
    <property type="entry name" value="Bifun_inhib/LTP/seed_sf"/>
</dbReference>
<evidence type="ECO:0000313" key="4">
    <source>
        <dbReference type="EMBL" id="KAG0561550.1"/>
    </source>
</evidence>
<feature type="transmembrane region" description="Helical" evidence="1">
    <location>
        <begin position="158"/>
        <end position="180"/>
    </location>
</feature>
<keyword evidence="1" id="KW-0472">Membrane</keyword>
<dbReference type="InterPro" id="IPR016140">
    <property type="entry name" value="Bifunc_inhib/LTP/seed_store"/>
</dbReference>
<gene>
    <name evidence="4" type="ORF">KC19_9G072500</name>
</gene>
<reference evidence="4" key="1">
    <citation type="submission" date="2020-06" db="EMBL/GenBank/DDBJ databases">
        <title>WGS assembly of Ceratodon purpureus strain R40.</title>
        <authorList>
            <person name="Carey S.B."/>
            <person name="Jenkins J."/>
            <person name="Shu S."/>
            <person name="Lovell J.T."/>
            <person name="Sreedasyam A."/>
            <person name="Maumus F."/>
            <person name="Tiley G.P."/>
            <person name="Fernandez-Pozo N."/>
            <person name="Barry K."/>
            <person name="Chen C."/>
            <person name="Wang M."/>
            <person name="Lipzen A."/>
            <person name="Daum C."/>
            <person name="Saski C.A."/>
            <person name="Payton A.C."/>
            <person name="Mcbreen J.C."/>
            <person name="Conrad R.E."/>
            <person name="Kollar L.M."/>
            <person name="Olsson S."/>
            <person name="Huttunen S."/>
            <person name="Landis J.B."/>
            <person name="Wickett N.J."/>
            <person name="Johnson M.G."/>
            <person name="Rensing S.A."/>
            <person name="Grimwood J."/>
            <person name="Schmutz J."/>
            <person name="Mcdaniel S.F."/>
        </authorList>
    </citation>
    <scope>NUCLEOTIDE SEQUENCE</scope>
    <source>
        <strain evidence="4">R40</strain>
    </source>
</reference>
<protein>
    <recommendedName>
        <fullName evidence="3">Bifunctional inhibitor/plant lipid transfer protein/seed storage helical domain-containing protein</fullName>
    </recommendedName>
</protein>
<dbReference type="EMBL" id="CM026430">
    <property type="protein sequence ID" value="KAG0561550.1"/>
    <property type="molecule type" value="Genomic_DNA"/>
</dbReference>
<accession>A0A8T0GRD1</accession>
<keyword evidence="2" id="KW-0732">Signal</keyword>
<evidence type="ECO:0000259" key="3">
    <source>
        <dbReference type="Pfam" id="PF14368"/>
    </source>
</evidence>
<feature type="signal peptide" evidence="2">
    <location>
        <begin position="1"/>
        <end position="26"/>
    </location>
</feature>
<dbReference type="Pfam" id="PF14368">
    <property type="entry name" value="LTP_2"/>
    <property type="match status" value="1"/>
</dbReference>
<keyword evidence="5" id="KW-1185">Reference proteome</keyword>
<keyword evidence="1" id="KW-1133">Transmembrane helix</keyword>
<evidence type="ECO:0000313" key="5">
    <source>
        <dbReference type="Proteomes" id="UP000822688"/>
    </source>
</evidence>
<name>A0A8T0GRD1_CERPU</name>
<evidence type="ECO:0000256" key="2">
    <source>
        <dbReference type="SAM" id="SignalP"/>
    </source>
</evidence>
<dbReference type="Proteomes" id="UP000822688">
    <property type="component" value="Chromosome 9"/>
</dbReference>
<dbReference type="SUPFAM" id="SSF47699">
    <property type="entry name" value="Bifunctional inhibitor/lipid-transfer protein/seed storage 2S albumin"/>
    <property type="match status" value="1"/>
</dbReference>
<comment type="caution">
    <text evidence="4">The sequence shown here is derived from an EMBL/GenBank/DDBJ whole genome shotgun (WGS) entry which is preliminary data.</text>
</comment>
<evidence type="ECO:0000256" key="1">
    <source>
        <dbReference type="SAM" id="Phobius"/>
    </source>
</evidence>
<dbReference type="CDD" id="cd00010">
    <property type="entry name" value="AAI_LTSS"/>
    <property type="match status" value="1"/>
</dbReference>
<proteinExistence type="predicted"/>
<sequence length="208" mass="22734">MTMAKWISVLATLLVIVLVQFSEVSAQPVLQDLNSDCPFPNTSMISTTACSHNDSRIFLPRLTLACLSYLDEEDDAPSAQCCAGVRNVSALSPPCLCKHVFYPGPMANHTRGKLMPGLCNVTSDLCRICSAFLVDRVWAPRHSSVESVEKISSYKKKVLGLAVILGFAMACVVVGIALLIRRKLKQRKTLPPVTVKSDFQSKQPGCDY</sequence>